<reference evidence="2" key="1">
    <citation type="submission" date="2021-12" db="EMBL/GenBank/DDBJ databases">
        <title>Novel species in genus Dyadobacter.</title>
        <authorList>
            <person name="Ma C."/>
        </authorList>
    </citation>
    <scope>NUCLEOTIDE SEQUENCE</scope>
    <source>
        <strain evidence="2">LJ419</strain>
    </source>
</reference>
<dbReference type="RefSeq" id="WP_234658075.1">
    <property type="nucleotide sequence ID" value="NZ_CP094997.1"/>
</dbReference>
<keyword evidence="3" id="KW-1185">Reference proteome</keyword>
<dbReference type="Proteomes" id="UP001139000">
    <property type="component" value="Unassembled WGS sequence"/>
</dbReference>
<organism evidence="2 3">
    <name type="scientific">Dyadobacter chenwenxiniae</name>
    <dbReference type="NCBI Taxonomy" id="2906456"/>
    <lineage>
        <taxon>Bacteria</taxon>
        <taxon>Pseudomonadati</taxon>
        <taxon>Bacteroidota</taxon>
        <taxon>Cytophagia</taxon>
        <taxon>Cytophagales</taxon>
        <taxon>Spirosomataceae</taxon>
        <taxon>Dyadobacter</taxon>
    </lineage>
</organism>
<feature type="domain" description="FRG" evidence="1">
    <location>
        <begin position="25"/>
        <end position="122"/>
    </location>
</feature>
<protein>
    <submittedName>
        <fullName evidence="2">FRG domain-containing protein</fullName>
    </submittedName>
</protein>
<dbReference type="Pfam" id="PF08867">
    <property type="entry name" value="FRG"/>
    <property type="match status" value="1"/>
</dbReference>
<dbReference type="SMART" id="SM00901">
    <property type="entry name" value="FRG"/>
    <property type="match status" value="1"/>
</dbReference>
<proteinExistence type="predicted"/>
<accession>A0A9X1THG1</accession>
<evidence type="ECO:0000259" key="1">
    <source>
        <dbReference type="SMART" id="SM00901"/>
    </source>
</evidence>
<dbReference type="InterPro" id="IPR014966">
    <property type="entry name" value="FRG-dom"/>
</dbReference>
<gene>
    <name evidence="2" type="ORF">LXM26_26525</name>
</gene>
<evidence type="ECO:0000313" key="3">
    <source>
        <dbReference type="Proteomes" id="UP001139000"/>
    </source>
</evidence>
<name>A0A9X1THG1_9BACT</name>
<comment type="caution">
    <text evidence="2">The sequence shown here is derived from an EMBL/GenBank/DDBJ whole genome shotgun (WGS) entry which is preliminary data.</text>
</comment>
<dbReference type="AlphaFoldDB" id="A0A9X1THG1"/>
<evidence type="ECO:0000313" key="2">
    <source>
        <dbReference type="EMBL" id="MCF0065097.1"/>
    </source>
</evidence>
<dbReference type="EMBL" id="JAJTTC010000010">
    <property type="protein sequence ID" value="MCF0065097.1"/>
    <property type="molecule type" value="Genomic_DNA"/>
</dbReference>
<sequence length="251" mass="28907">MTYLTSQSWLEFIQNIEQAKLDLGNPANLWYRGQGHSEHYLLPSLLRYENGLEKEEFLFNRFKRFADKIFLSKESEWETLFDMQHYGIPTRLLDWTESFGIALFFAAFNKKTSSSSGSAAIYLLDPIALNRRIGHNKIIQIPREEHSFPYSSAYWNQNHRVITAPAAIEPIFRNDRISAQVGMFTVHHNNIEPIEAKFPEAIKKIVLEEDALPGAQEFLKLANINEYSIYPDLAGIANFLKNSAGLTFRNS</sequence>